<evidence type="ECO:0000313" key="3">
    <source>
        <dbReference type="Proteomes" id="UP000028725"/>
    </source>
</evidence>
<organism evidence="2 3">
    <name type="scientific">Hyalangium minutum</name>
    <dbReference type="NCBI Taxonomy" id="394096"/>
    <lineage>
        <taxon>Bacteria</taxon>
        <taxon>Pseudomonadati</taxon>
        <taxon>Myxococcota</taxon>
        <taxon>Myxococcia</taxon>
        <taxon>Myxococcales</taxon>
        <taxon>Cystobacterineae</taxon>
        <taxon>Archangiaceae</taxon>
        <taxon>Hyalangium</taxon>
    </lineage>
</organism>
<dbReference type="EMBL" id="JMCB01000007">
    <property type="protein sequence ID" value="KFE67522.1"/>
    <property type="molecule type" value="Genomic_DNA"/>
</dbReference>
<evidence type="ECO:0000256" key="1">
    <source>
        <dbReference type="SAM" id="MobiDB-lite"/>
    </source>
</evidence>
<keyword evidence="3" id="KW-1185">Reference proteome</keyword>
<evidence type="ECO:0000313" key="2">
    <source>
        <dbReference type="EMBL" id="KFE67522.1"/>
    </source>
</evidence>
<dbReference type="Proteomes" id="UP000028725">
    <property type="component" value="Unassembled WGS sequence"/>
</dbReference>
<protein>
    <submittedName>
        <fullName evidence="2">Uncharacterized protein</fullName>
    </submittedName>
</protein>
<name>A0A085WIK9_9BACT</name>
<dbReference type="STRING" id="394096.DB31_8005"/>
<gene>
    <name evidence="2" type="ORF">DB31_8005</name>
</gene>
<reference evidence="2 3" key="1">
    <citation type="submission" date="2014-04" db="EMBL/GenBank/DDBJ databases">
        <title>Genome assembly of Hyalangium minutum DSM 14724.</title>
        <authorList>
            <person name="Sharma G."/>
            <person name="Subramanian S."/>
        </authorList>
    </citation>
    <scope>NUCLEOTIDE SEQUENCE [LARGE SCALE GENOMIC DNA]</scope>
    <source>
        <strain evidence="2 3">DSM 14724</strain>
    </source>
</reference>
<accession>A0A085WIK9</accession>
<proteinExistence type="predicted"/>
<comment type="caution">
    <text evidence="2">The sequence shown here is derived from an EMBL/GenBank/DDBJ whole genome shotgun (WGS) entry which is preliminary data.</text>
</comment>
<dbReference type="AlphaFoldDB" id="A0A085WIK9"/>
<sequence>MAPALHGLYPAYTRPKVRDRCLVINESRGLETMRIVYVSSLLVSMCLMGCLDSELEAQAPGRELTESDRDAARHGLKDAVRSAHLETIDVGGMTAGLSAGRKVQLALPGAGQAVLVIQSVRELLPGVTTLSGHLADDETSDFTLSIEAGKLVGSIRQGKHAWLVEPHTRSDQHLIRTIDRTLLPKDEPALGQPRQLSEAPRSMDQPLRTSLSTGTGNVRVLFLHANNVTNASAQAANIVTAFNYSLSLSGVAGNNYLTIAGVQEVAANFNGQSKTMILDAMRSRAAPFTDINAAMANTNANIAFLLVQEDPTASGDGDFGRVGGVARKFERDNPFALSTDDYSLGDLTALHEIGHVFGGDHEDTAGSARPVVAADGTWMTVMGGYVQCPFTGRSATCVRLIRWSNPDPTHTYLGHPLGVANERDMKSHLESSMPTVSAWTWTVPPSATFHINGQVNGSLILTANTPFTLRYTSTNAVSCDLTAYRNGSVWYSIPNFNPSHDWGTVTGLEPGSYSWNVVCRDAAGWTASATSRLTITCDPRAGTQGQMWITGGGYGQYVYHGGWCSVGTQLPPMCWEGTYFHYQYLLSSSCASGGSGGSCYDNDAWWWVSCQSLVDCVYSCSGQCVQSSC</sequence>
<dbReference type="SUPFAM" id="SSF55486">
    <property type="entry name" value="Metalloproteases ('zincins'), catalytic domain"/>
    <property type="match status" value="1"/>
</dbReference>
<feature type="region of interest" description="Disordered" evidence="1">
    <location>
        <begin position="185"/>
        <end position="206"/>
    </location>
</feature>